<feature type="compositionally biased region" description="Acidic residues" evidence="1">
    <location>
        <begin position="116"/>
        <end position="129"/>
    </location>
</feature>
<feature type="region of interest" description="Disordered" evidence="1">
    <location>
        <begin position="452"/>
        <end position="489"/>
    </location>
</feature>
<keyword evidence="4" id="KW-1185">Reference proteome</keyword>
<evidence type="ECO:0000259" key="2">
    <source>
        <dbReference type="SMART" id="SM00581"/>
    </source>
</evidence>
<evidence type="ECO:0000256" key="1">
    <source>
        <dbReference type="SAM" id="MobiDB-lite"/>
    </source>
</evidence>
<name>A0A1E4T3Q9_9ASCO</name>
<dbReference type="InterPro" id="IPR007180">
    <property type="entry name" value="DUF382"/>
</dbReference>
<feature type="region of interest" description="Disordered" evidence="1">
    <location>
        <begin position="353"/>
        <end position="396"/>
    </location>
</feature>
<evidence type="ECO:0000313" key="3">
    <source>
        <dbReference type="EMBL" id="ODV86389.1"/>
    </source>
</evidence>
<dbReference type="GO" id="GO:0005634">
    <property type="term" value="C:nucleus"/>
    <property type="evidence" value="ECO:0007669"/>
    <property type="project" value="InterPro"/>
</dbReference>
<proteinExistence type="predicted"/>
<dbReference type="InterPro" id="IPR052584">
    <property type="entry name" value="U2_snRNP_Complex_Component"/>
</dbReference>
<dbReference type="OrthoDB" id="10260794at2759"/>
<feature type="compositionally biased region" description="Acidic residues" evidence="1">
    <location>
        <begin position="367"/>
        <end position="394"/>
    </location>
</feature>
<dbReference type="Proteomes" id="UP000094801">
    <property type="component" value="Unassembled WGS sequence"/>
</dbReference>
<dbReference type="AlphaFoldDB" id="A0A1E4T3Q9"/>
<dbReference type="InterPro" id="IPR006568">
    <property type="entry name" value="PSP_pro-rich"/>
</dbReference>
<feature type="compositionally biased region" description="Basic and acidic residues" evidence="1">
    <location>
        <begin position="19"/>
        <end position="38"/>
    </location>
</feature>
<evidence type="ECO:0000313" key="4">
    <source>
        <dbReference type="Proteomes" id="UP000094801"/>
    </source>
</evidence>
<dbReference type="PANTHER" id="PTHR12785">
    <property type="entry name" value="SPLICING FACTOR 3B"/>
    <property type="match status" value="1"/>
</dbReference>
<feature type="compositionally biased region" description="Basic residues" evidence="1">
    <location>
        <begin position="1"/>
        <end position="18"/>
    </location>
</feature>
<dbReference type="Pfam" id="PF04046">
    <property type="entry name" value="PSP"/>
    <property type="match status" value="1"/>
</dbReference>
<protein>
    <recommendedName>
        <fullName evidence="2">PSP proline-rich domain-containing protein</fullName>
    </recommendedName>
</protein>
<sequence>MPPKKSKNQLRREKLKLKKLQEQKTDVQTESNEQDRPLDPVNTNAAENEPKDIVIETETLDDLVDDPKFAEFKSILRKFQIQHQPESEVPPENDAKGDIMYSDDEDGKSKQVKNTEDEEDEDDYDEEDQDTKLSKRQLRKLYKIPLGILKAESANPELVEWSDADAPDPRLLIYMKLQHNAVQIPKHWSSKRGYLAGKRGIERPPFELPKFILDTGILEMRDTTAEDESTLKQRMRERVQPKMGQLDIDFNRLYDAFFKFQSKPNLLKFGEIYYEGLDNSEELNDLKISKLRPGKLSDELRVALGLVDSGSSIPPWSDRMRMLGPPPSYPYMKIQDDGYITFDNDHVKVVNNGEPIDQTQYGKLESESENEEEEDESEDENALNDAEGSADDYVPEQADQLIDTIGDDFVSSMPKNSAVVNEDDGEPKKLYTVLKETKLDHQTSIYGSQTAAYDMGDKKRPYTAANGSGEADEQQYKKTKSQKDQKFRF</sequence>
<gene>
    <name evidence="3" type="ORF">CANARDRAFT_27611</name>
</gene>
<dbReference type="PANTHER" id="PTHR12785:SF6">
    <property type="entry name" value="SPLICING FACTOR 3B SUBUNIT 2"/>
    <property type="match status" value="1"/>
</dbReference>
<dbReference type="EMBL" id="KV453850">
    <property type="protein sequence ID" value="ODV86389.1"/>
    <property type="molecule type" value="Genomic_DNA"/>
</dbReference>
<dbReference type="Pfam" id="PF04037">
    <property type="entry name" value="DUF382"/>
    <property type="match status" value="1"/>
</dbReference>
<feature type="region of interest" description="Disordered" evidence="1">
    <location>
        <begin position="80"/>
        <end position="132"/>
    </location>
</feature>
<accession>A0A1E4T3Q9</accession>
<organism evidence="3 4">
    <name type="scientific">[Candida] arabinofermentans NRRL YB-2248</name>
    <dbReference type="NCBI Taxonomy" id="983967"/>
    <lineage>
        <taxon>Eukaryota</taxon>
        <taxon>Fungi</taxon>
        <taxon>Dikarya</taxon>
        <taxon>Ascomycota</taxon>
        <taxon>Saccharomycotina</taxon>
        <taxon>Pichiomycetes</taxon>
        <taxon>Pichiales</taxon>
        <taxon>Pichiaceae</taxon>
        <taxon>Ogataea</taxon>
        <taxon>Ogataea/Candida clade</taxon>
    </lineage>
</organism>
<feature type="region of interest" description="Disordered" evidence="1">
    <location>
        <begin position="1"/>
        <end position="59"/>
    </location>
</feature>
<dbReference type="STRING" id="983967.A0A1E4T3Q9"/>
<feature type="domain" description="PSP proline-rich" evidence="2">
    <location>
        <begin position="288"/>
        <end position="342"/>
    </location>
</feature>
<dbReference type="SMART" id="SM00581">
    <property type="entry name" value="PSP"/>
    <property type="match status" value="1"/>
</dbReference>
<reference evidence="4" key="1">
    <citation type="submission" date="2016-04" db="EMBL/GenBank/DDBJ databases">
        <title>Comparative genomics of biotechnologically important yeasts.</title>
        <authorList>
            <consortium name="DOE Joint Genome Institute"/>
            <person name="Riley R."/>
            <person name="Haridas S."/>
            <person name="Wolfe K.H."/>
            <person name="Lopes M.R."/>
            <person name="Hittinger C.T."/>
            <person name="Goker M."/>
            <person name="Salamov A."/>
            <person name="Wisecaver J."/>
            <person name="Long T.M."/>
            <person name="Aerts A.L."/>
            <person name="Barry K."/>
            <person name="Choi C."/>
            <person name="Clum A."/>
            <person name="Coughlan A.Y."/>
            <person name="Deshpande S."/>
            <person name="Douglass A.P."/>
            <person name="Hanson S.J."/>
            <person name="Klenk H.-P."/>
            <person name="Labutti K."/>
            <person name="Lapidus A."/>
            <person name="Lindquist E."/>
            <person name="Lipzen A."/>
            <person name="Meier-Kolthoff J.P."/>
            <person name="Ohm R.A."/>
            <person name="Otillar R.P."/>
            <person name="Pangilinan J."/>
            <person name="Peng Y."/>
            <person name="Rokas A."/>
            <person name="Rosa C.A."/>
            <person name="Scheuner C."/>
            <person name="Sibirny A.A."/>
            <person name="Slot J.C."/>
            <person name="Stielow J.B."/>
            <person name="Sun H."/>
            <person name="Kurtzman C.P."/>
            <person name="Blackwell M."/>
            <person name="Grigoriev I.V."/>
            <person name="Jeffries T.W."/>
        </authorList>
    </citation>
    <scope>NUCLEOTIDE SEQUENCE [LARGE SCALE GENOMIC DNA]</scope>
    <source>
        <strain evidence="4">NRRL YB-2248</strain>
    </source>
</reference>